<dbReference type="PROSITE" id="PS00018">
    <property type="entry name" value="EF_HAND_1"/>
    <property type="match status" value="1"/>
</dbReference>
<sequence length="932" mass="105152">MTNQILLIRKEKAKMDKKAAKEQKKADAKAAKEAKKVAKAEKAAAKKEAKAAKKHEKEVKKMGHSGVRERKATVVPVYSIEHTGGAFEDRKNHEAEAARPGTAEEPADLTAPGGSSAPGTPATPGVEAKRRTPKGRSWEEGGHLAAAAANRGGTPEEQRATSAEAPVKRSFFFGRRAKTPAAPPGVTVEEASQKIMGHKPGQDIRADWKAEDKDKKPGMLRRLWLWVYDYAKRTYQKRVVGIDVYEGIDYSMYEPHMKDFFYLGLKKRDVVRLLNVFLEVDMDRSGLVDDLEFLTFIDVERTPFARKVFDIFDNDASNEIDFVEFVSAIWNFCSQDQNDVMAFAFECFGEYNKPTRSHVMRDPTFLMDSIFDRETRERKERQKFFDELIYRNGHVTFEDWMKWCTHNRRSVRPLVQIQYLMRKACLGSRFWKRQTRNRKRIFGKMPFHEIEKTINSQRRRMPKRAKRKPVVVPKSEPVLVWEEPAEVPVAWDDPGPKPRRKVKKKKYRTVMAHGYEQSILCDDDGDAPSRPDPPSLDAPIVIKQKALITEKRTRQEAIAVLQSLRNKHHRLAEERKHKRRKARDDTKGMDAAWEQSHAGIPDLMAKQHGAQAFLAVSRATPRMNASAARKVARGIKDGGPSNERFPIAKYPCVYEPSHLERSIGIYTLSGMIPTGSEAPRLLPEPEGDEEPRPRTPGEDRLVRVRTPDEAGGRPKTPKTPEEEERERKRRELVAGVDYWTRPATPESRPATPSSRPGTPQAYGPAYEAPKGEMAKSMGRSDARPRTPDGAGAVRLRPATPDSDTKPSPNAKPKGRFFRGSIFGNKREETKQRGVFDSPADEVESRDRGRAAAGKRGFSFVRPKKRPKTPDVVEESIYDDQVWNAADDAPDVVAEKPRSRTGFRRAKKEKIAAKTPPSSPPGSPPGSPAKAGR</sequence>
<organism evidence="8">
    <name type="scientific">Aureococcus anophagefferens</name>
    <name type="common">Harmful bloom alga</name>
    <dbReference type="NCBI Taxonomy" id="44056"/>
    <lineage>
        <taxon>Eukaryota</taxon>
        <taxon>Sar</taxon>
        <taxon>Stramenopiles</taxon>
        <taxon>Ochrophyta</taxon>
        <taxon>Pelagophyceae</taxon>
        <taxon>Pelagomonadales</taxon>
        <taxon>Pelagomonadaceae</taxon>
        <taxon>Aureococcus</taxon>
    </lineage>
</organism>
<keyword evidence="2" id="KW-0677">Repeat</keyword>
<proteinExistence type="predicted"/>
<evidence type="ECO:0000256" key="1">
    <source>
        <dbReference type="ARBA" id="ARBA00022723"/>
    </source>
</evidence>
<dbReference type="EMBL" id="GL833136">
    <property type="protein sequence ID" value="EGB06158.1"/>
    <property type="molecule type" value="Genomic_DNA"/>
</dbReference>
<dbReference type="InParanoid" id="F0YFB1"/>
<keyword evidence="3" id="KW-0106">Calcium</keyword>
<feature type="compositionally biased region" description="Basic residues" evidence="5">
    <location>
        <begin position="898"/>
        <end position="907"/>
    </location>
</feature>
<dbReference type="Gene3D" id="1.10.238.10">
    <property type="entry name" value="EF-hand"/>
    <property type="match status" value="1"/>
</dbReference>
<dbReference type="InterPro" id="IPR011992">
    <property type="entry name" value="EF-hand-dom_pair"/>
</dbReference>
<feature type="compositionally biased region" description="Basic and acidic residues" evidence="5">
    <location>
        <begin position="824"/>
        <end position="833"/>
    </location>
</feature>
<feature type="compositionally biased region" description="Basic and acidic residues" evidence="5">
    <location>
        <begin position="690"/>
        <end position="712"/>
    </location>
</feature>
<dbReference type="InterPro" id="IPR018247">
    <property type="entry name" value="EF_Hand_1_Ca_BS"/>
</dbReference>
<feature type="region of interest" description="Disordered" evidence="5">
    <location>
        <begin position="888"/>
        <end position="932"/>
    </location>
</feature>
<dbReference type="OrthoDB" id="193235at2759"/>
<evidence type="ECO:0000313" key="8">
    <source>
        <dbReference type="Proteomes" id="UP000002729"/>
    </source>
</evidence>
<dbReference type="InterPro" id="IPR002048">
    <property type="entry name" value="EF_hand_dom"/>
</dbReference>
<feature type="region of interest" description="Disordered" evidence="5">
    <location>
        <begin position="1"/>
        <end position="140"/>
    </location>
</feature>
<feature type="compositionally biased region" description="Basic and acidic residues" evidence="5">
    <location>
        <begin position="8"/>
        <end position="72"/>
    </location>
</feature>
<dbReference type="SUPFAM" id="SSF47473">
    <property type="entry name" value="EF-hand"/>
    <property type="match status" value="1"/>
</dbReference>
<evidence type="ECO:0000256" key="3">
    <source>
        <dbReference type="ARBA" id="ARBA00022837"/>
    </source>
</evidence>
<feature type="compositionally biased region" description="Pro residues" evidence="5">
    <location>
        <begin position="916"/>
        <end position="926"/>
    </location>
</feature>
<dbReference type="GO" id="GO:0005509">
    <property type="term" value="F:calcium ion binding"/>
    <property type="evidence" value="ECO:0007669"/>
    <property type="project" value="InterPro"/>
</dbReference>
<accession>F0YFB1</accession>
<feature type="compositionally biased region" description="Basic and acidic residues" evidence="5">
    <location>
        <begin position="769"/>
        <end position="786"/>
    </location>
</feature>
<evidence type="ECO:0000256" key="5">
    <source>
        <dbReference type="SAM" id="MobiDB-lite"/>
    </source>
</evidence>
<keyword evidence="1" id="KW-0479">Metal-binding</keyword>
<dbReference type="PANTHER" id="PTHR45942">
    <property type="entry name" value="PROTEIN PHOSPATASE 3 REGULATORY SUBUNIT B ALPHA ISOFORM TYPE 1"/>
    <property type="match status" value="1"/>
</dbReference>
<evidence type="ECO:0000259" key="6">
    <source>
        <dbReference type="PROSITE" id="PS50222"/>
    </source>
</evidence>
<reference evidence="7 8" key="1">
    <citation type="journal article" date="2011" name="Proc. Natl. Acad. Sci. U.S.A.">
        <title>Niche of harmful alga Aureococcus anophagefferens revealed through ecogenomics.</title>
        <authorList>
            <person name="Gobler C.J."/>
            <person name="Berry D.L."/>
            <person name="Dyhrman S.T."/>
            <person name="Wilhelm S.W."/>
            <person name="Salamov A."/>
            <person name="Lobanov A.V."/>
            <person name="Zhang Y."/>
            <person name="Collier J.L."/>
            <person name="Wurch L.L."/>
            <person name="Kustka A.B."/>
            <person name="Dill B.D."/>
            <person name="Shah M."/>
            <person name="VerBerkmoes N.C."/>
            <person name="Kuo A."/>
            <person name="Terry A."/>
            <person name="Pangilinan J."/>
            <person name="Lindquist E.A."/>
            <person name="Lucas S."/>
            <person name="Paulsen I.T."/>
            <person name="Hattenrath-Lehmann T.K."/>
            <person name="Talmage S.C."/>
            <person name="Walker E.A."/>
            <person name="Koch F."/>
            <person name="Burson A.M."/>
            <person name="Marcoval M.A."/>
            <person name="Tang Y.Z."/>
            <person name="Lecleir G.R."/>
            <person name="Coyne K.J."/>
            <person name="Berg G.M."/>
            <person name="Bertrand E.M."/>
            <person name="Saito M.A."/>
            <person name="Gladyshev V.N."/>
            <person name="Grigoriev I.V."/>
        </authorList>
    </citation>
    <scope>NUCLEOTIDE SEQUENCE [LARGE SCALE GENOMIC DNA]</scope>
    <source>
        <strain evidence="8">CCMP 1984</strain>
    </source>
</reference>
<gene>
    <name evidence="7" type="ORF">AURANDRAFT_65879</name>
</gene>
<dbReference type="Proteomes" id="UP000002729">
    <property type="component" value="Unassembled WGS sequence"/>
</dbReference>
<feature type="compositionally biased region" description="Basic and acidic residues" evidence="5">
    <location>
        <begin position="87"/>
        <end position="97"/>
    </location>
</feature>
<feature type="coiled-coil region" evidence="4">
    <location>
        <begin position="554"/>
        <end position="581"/>
    </location>
</feature>
<dbReference type="PROSITE" id="PS50222">
    <property type="entry name" value="EF_HAND_2"/>
    <property type="match status" value="1"/>
</dbReference>
<evidence type="ECO:0000256" key="4">
    <source>
        <dbReference type="SAM" id="Coils"/>
    </source>
</evidence>
<feature type="region of interest" description="Disordered" evidence="5">
    <location>
        <begin position="676"/>
        <end position="872"/>
    </location>
</feature>
<dbReference type="RefSeq" id="XP_009039111.1">
    <property type="nucleotide sequence ID" value="XM_009040863.1"/>
</dbReference>
<evidence type="ECO:0000313" key="7">
    <source>
        <dbReference type="EMBL" id="EGB06158.1"/>
    </source>
</evidence>
<feature type="domain" description="EF-hand" evidence="6">
    <location>
        <begin position="300"/>
        <end position="335"/>
    </location>
</feature>
<keyword evidence="4" id="KW-0175">Coiled coil</keyword>
<dbReference type="KEGG" id="aaf:AURANDRAFT_65879"/>
<dbReference type="GeneID" id="20225556"/>
<dbReference type="eggNOG" id="KOG0034">
    <property type="taxonomic scope" value="Eukaryota"/>
</dbReference>
<protein>
    <recommendedName>
        <fullName evidence="6">EF-hand domain-containing protein</fullName>
    </recommendedName>
</protein>
<name>F0YFB1_AURAN</name>
<dbReference type="AlphaFoldDB" id="F0YFB1"/>
<keyword evidence="8" id="KW-1185">Reference proteome</keyword>
<evidence type="ECO:0000256" key="2">
    <source>
        <dbReference type="ARBA" id="ARBA00022737"/>
    </source>
</evidence>